<feature type="signal peptide" evidence="1">
    <location>
        <begin position="1"/>
        <end position="24"/>
    </location>
</feature>
<dbReference type="SUPFAM" id="SSF48208">
    <property type="entry name" value="Six-hairpin glycosidases"/>
    <property type="match status" value="1"/>
</dbReference>
<sequence>MKIVSGALVLCAGHCLLGAARLGAADTASRTPPTVINRAGRNVIQAVEQVAPGPTGRGAIAFRVSADSDRLTFTAQLPADGEGMCAQAGIKHFLADTRHVWVPHLAPEPGFVMGDHALRAPAIVLADGRIALALIPDIEDVEAARKAGLRVWLDYDHPQRTIRVATGNYTVGGFHVGYRAAPAAYAGQNVRLRVHVLTSTKKEDLANPYGLAARWHWQRWGRPRHAQGGSQRASFPRYSEYVERWAFGPGGWEETVWQSFTMNGGERVGAPAFIVDVAQHPSVPVEKRRWREQRSVWNQAWFSTQRCANGLLRRARQTGSRDLEARARQMTRVALLAPQTNGLFPSVYTAGGGGYRLYKDTPGWDQGRWTNSDRRPPSASAEACHLADAAFTARLLLEWHDLAGPGETEAVPYARRFADRLCALQLPSGAFPGWVEPDGSVPYPLAEGPETALGASLLLDLAGRFPREARYREAAVRALRYLENGPVAQGRWEDFETYFSCSNWGAVDRIGERIERNGVFKSNTLSPFWCAEAFLLAHRVLGDKRYLATGRRCLDELSLFQQVWDPSWIPAPTHGGWGVMNADGEWNDARQSLFAPLYLDYYRATGMPEYFERGVAALRASFAMLYCPENADVRRAYERQHPSFGPESYGFMMENIAHGGPGGDVIGPFTIFTWGNGAALAAAATVRDRYGDLYIDPARRTAFGVDGCEATVTADGSVTVRDRFGGRARLTAVYPDGKRRTVELADGRGAAPLSP</sequence>
<evidence type="ECO:0000256" key="1">
    <source>
        <dbReference type="SAM" id="SignalP"/>
    </source>
</evidence>
<evidence type="ECO:0000313" key="2">
    <source>
        <dbReference type="EMBL" id="CAA9291573.1"/>
    </source>
</evidence>
<dbReference type="EMBL" id="CADCTO010000614">
    <property type="protein sequence ID" value="CAA9291573.1"/>
    <property type="molecule type" value="Genomic_DNA"/>
</dbReference>
<organism evidence="2">
    <name type="scientific">uncultured Armatimonadetes bacterium</name>
    <dbReference type="NCBI Taxonomy" id="157466"/>
    <lineage>
        <taxon>Bacteria</taxon>
        <taxon>Bacillati</taxon>
        <taxon>Armatimonadota</taxon>
        <taxon>environmental samples</taxon>
    </lineage>
</organism>
<dbReference type="InterPro" id="IPR008928">
    <property type="entry name" value="6-hairpin_glycosidase_sf"/>
</dbReference>
<dbReference type="GO" id="GO:0005975">
    <property type="term" value="P:carbohydrate metabolic process"/>
    <property type="evidence" value="ECO:0007669"/>
    <property type="project" value="InterPro"/>
</dbReference>
<dbReference type="AlphaFoldDB" id="A0A6J4JZA7"/>
<proteinExistence type="predicted"/>
<keyword evidence="1" id="KW-0732">Signal</keyword>
<reference evidence="2" key="1">
    <citation type="submission" date="2020-02" db="EMBL/GenBank/DDBJ databases">
        <authorList>
            <person name="Meier V. D."/>
        </authorList>
    </citation>
    <scope>NUCLEOTIDE SEQUENCE</scope>
    <source>
        <strain evidence="2">AVDCRST_MAG63</strain>
    </source>
</reference>
<dbReference type="SUPFAM" id="SSF81853">
    <property type="entry name" value="Family 10 polysaccharide lyase"/>
    <property type="match status" value="1"/>
</dbReference>
<protein>
    <submittedName>
        <fullName evidence="2">Uncharacterized protein</fullName>
    </submittedName>
</protein>
<feature type="chain" id="PRO_5026827283" evidence="1">
    <location>
        <begin position="25"/>
        <end position="755"/>
    </location>
</feature>
<gene>
    <name evidence="2" type="ORF">AVDCRST_MAG63-4377</name>
</gene>
<accession>A0A6J4JZA7</accession>
<name>A0A6J4JZA7_9BACT</name>